<evidence type="ECO:0000256" key="5">
    <source>
        <dbReference type="ARBA" id="ARBA00012730"/>
    </source>
</evidence>
<keyword evidence="6 10" id="KW-0963">Cytoplasm</keyword>
<dbReference type="CDD" id="cd02585">
    <property type="entry name" value="HAD_PMM"/>
    <property type="match status" value="1"/>
</dbReference>
<comment type="subcellular location">
    <subcellularLocation>
        <location evidence="1 10">Cytoplasm</location>
    </subcellularLocation>
</comment>
<keyword evidence="8" id="KW-0460">Magnesium</keyword>
<evidence type="ECO:0000256" key="4">
    <source>
        <dbReference type="ARBA" id="ARBA00011738"/>
    </source>
</evidence>
<keyword evidence="12" id="KW-1185">Reference proteome</keyword>
<dbReference type="PANTHER" id="PTHR10466:SF0">
    <property type="entry name" value="PHOSPHOMANNOMUTASE"/>
    <property type="match status" value="1"/>
</dbReference>
<evidence type="ECO:0000256" key="9">
    <source>
        <dbReference type="ARBA" id="ARBA00023235"/>
    </source>
</evidence>
<name>A0ABQ6WCS9_9EURO</name>
<comment type="catalytic activity">
    <reaction evidence="10">
        <text>alpha-D-mannose 1-phosphate = D-mannose 6-phosphate</text>
        <dbReference type="Rhea" id="RHEA:11140"/>
        <dbReference type="ChEBI" id="CHEBI:58409"/>
        <dbReference type="ChEBI" id="CHEBI:58735"/>
        <dbReference type="EC" id="5.4.2.8"/>
    </reaction>
</comment>
<evidence type="ECO:0000256" key="3">
    <source>
        <dbReference type="ARBA" id="ARBA00009736"/>
    </source>
</evidence>
<gene>
    <name evidence="11" type="ORF">BDV36DRAFT_232808</name>
</gene>
<dbReference type="Pfam" id="PF03332">
    <property type="entry name" value="PMM"/>
    <property type="match status" value="1"/>
</dbReference>
<organism evidence="11 12">
    <name type="scientific">Aspergillus pseudocaelatus</name>
    <dbReference type="NCBI Taxonomy" id="1825620"/>
    <lineage>
        <taxon>Eukaryota</taxon>
        <taxon>Fungi</taxon>
        <taxon>Dikarya</taxon>
        <taxon>Ascomycota</taxon>
        <taxon>Pezizomycotina</taxon>
        <taxon>Eurotiomycetes</taxon>
        <taxon>Eurotiomycetidae</taxon>
        <taxon>Eurotiales</taxon>
        <taxon>Aspergillaceae</taxon>
        <taxon>Aspergillus</taxon>
        <taxon>Aspergillus subgen. Circumdati</taxon>
    </lineage>
</organism>
<dbReference type="Gene3D" id="3.30.1240.20">
    <property type="match status" value="1"/>
</dbReference>
<dbReference type="Gene3D" id="3.40.50.1000">
    <property type="entry name" value="HAD superfamily/HAD-like"/>
    <property type="match status" value="1"/>
</dbReference>
<comment type="function">
    <text evidence="10">Involved in the synthesis of the GDP-mannose and dolichol-phosphate-mannose required for a number of critical mannosyl transfer reactions.</text>
</comment>
<evidence type="ECO:0000313" key="11">
    <source>
        <dbReference type="EMBL" id="KAE8414927.1"/>
    </source>
</evidence>
<keyword evidence="9 10" id="KW-0413">Isomerase</keyword>
<evidence type="ECO:0000313" key="12">
    <source>
        <dbReference type="Proteomes" id="UP000325395"/>
    </source>
</evidence>
<reference evidence="11 12" key="1">
    <citation type="submission" date="2019-04" db="EMBL/GenBank/DDBJ databases">
        <authorList>
            <consortium name="DOE Joint Genome Institute"/>
            <person name="Mondo S."/>
            <person name="Kjaerbolling I."/>
            <person name="Vesth T."/>
            <person name="Frisvad J.C."/>
            <person name="Nybo J.L."/>
            <person name="Theobald S."/>
            <person name="Kildgaard S."/>
            <person name="Isbrandt T."/>
            <person name="Kuo A."/>
            <person name="Sato A."/>
            <person name="Lyhne E.K."/>
            <person name="Kogle M.E."/>
            <person name="Wiebenga A."/>
            <person name="Kun R.S."/>
            <person name="Lubbers R.J."/>
            <person name="Makela M.R."/>
            <person name="Barry K."/>
            <person name="Chovatia M."/>
            <person name="Clum A."/>
            <person name="Daum C."/>
            <person name="Haridas S."/>
            <person name="He G."/>
            <person name="LaButti K."/>
            <person name="Lipzen A."/>
            <person name="Riley R."/>
            <person name="Salamov A."/>
            <person name="Simmons B.A."/>
            <person name="Magnuson J.K."/>
            <person name="Henrissat B."/>
            <person name="Mortensen U.H."/>
            <person name="Larsen T.O."/>
            <person name="Devries R.P."/>
            <person name="Grigoriev I.V."/>
            <person name="Machida M."/>
            <person name="Baker S.E."/>
            <person name="Andersen M.R."/>
            <person name="Cantor M.N."/>
            <person name="Hua S.X."/>
        </authorList>
    </citation>
    <scope>NUCLEOTIDE SEQUENCE [LARGE SCALE GENOMIC DNA]</scope>
    <source>
        <strain evidence="11 12">CBS 117616</strain>
    </source>
</reference>
<proteinExistence type="inferred from homology"/>
<evidence type="ECO:0000256" key="8">
    <source>
        <dbReference type="ARBA" id="ARBA00022842"/>
    </source>
</evidence>
<dbReference type="NCBIfam" id="TIGR01484">
    <property type="entry name" value="HAD-SF-IIB"/>
    <property type="match status" value="1"/>
</dbReference>
<comment type="subunit">
    <text evidence="4 10">Homodimer.</text>
</comment>
<dbReference type="InterPro" id="IPR043169">
    <property type="entry name" value="PMM_cap"/>
</dbReference>
<protein>
    <recommendedName>
        <fullName evidence="5 10">Phosphomannomutase</fullName>
        <ecNumber evidence="5 10">5.4.2.8</ecNumber>
    </recommendedName>
</protein>
<dbReference type="PANTHER" id="PTHR10466">
    <property type="entry name" value="PHOSPHOMANNOMUTASE"/>
    <property type="match status" value="1"/>
</dbReference>
<comment type="similarity">
    <text evidence="3 10">Belongs to the eukaryotic PMM family.</text>
</comment>
<dbReference type="InterPro" id="IPR005002">
    <property type="entry name" value="PMM"/>
</dbReference>
<evidence type="ECO:0000256" key="1">
    <source>
        <dbReference type="ARBA" id="ARBA00004496"/>
    </source>
</evidence>
<evidence type="ECO:0000256" key="2">
    <source>
        <dbReference type="ARBA" id="ARBA00004699"/>
    </source>
</evidence>
<dbReference type="InterPro" id="IPR036412">
    <property type="entry name" value="HAD-like_sf"/>
</dbReference>
<keyword evidence="7" id="KW-0479">Metal-binding</keyword>
<dbReference type="EMBL" id="ML735776">
    <property type="protein sequence ID" value="KAE8414927.1"/>
    <property type="molecule type" value="Genomic_DNA"/>
</dbReference>
<evidence type="ECO:0000256" key="10">
    <source>
        <dbReference type="RuleBase" id="RU361118"/>
    </source>
</evidence>
<evidence type="ECO:0000256" key="7">
    <source>
        <dbReference type="ARBA" id="ARBA00022723"/>
    </source>
</evidence>
<dbReference type="InterPro" id="IPR023214">
    <property type="entry name" value="HAD_sf"/>
</dbReference>
<dbReference type="InterPro" id="IPR006379">
    <property type="entry name" value="HAD-SF_hydro_IIB"/>
</dbReference>
<dbReference type="EC" id="5.4.2.8" evidence="5 10"/>
<evidence type="ECO:0000256" key="6">
    <source>
        <dbReference type="ARBA" id="ARBA00022490"/>
    </source>
</evidence>
<sequence>MAAEAAGVYPALEDRPVKDTICLFDVDGTLTPARRVGWKDDDMSHCLGGSLQGFWVEASLTSSWKPQTISSEMLQLLSQLRHKCAIGTVGGSDFAKQQEQLGTSSTKVSSLFDFCFAENGLTAIRLGRSLISNSFITWIGEEKYQKLVNFCLKYIADLQLPKKRGTFVEFRNGMINVSPVGRNASVDERNEFEAYDKQHNIRKGFVEALRTEFPNYGLSYSIGGQISFDVFPTGWDKTYCLRHIEAEKDLSGIEYKTIHFFGDKSFPGGNDYEIYSDSRTVGHAVKDPEDTMKQLKEIFQL</sequence>
<accession>A0ABQ6WCS9</accession>
<dbReference type="Proteomes" id="UP000325395">
    <property type="component" value="Unassembled WGS sequence"/>
</dbReference>
<dbReference type="SUPFAM" id="SSF56784">
    <property type="entry name" value="HAD-like"/>
    <property type="match status" value="1"/>
</dbReference>
<comment type="pathway">
    <text evidence="2 10">Nucleotide-sugar biosynthesis; GDP-alpha-D-mannose biosynthesis; alpha-D-mannose 1-phosphate from D-fructose 6-phosphate: step 2/2.</text>
</comment>